<evidence type="ECO:0000313" key="3">
    <source>
        <dbReference type="Proteomes" id="UP000664534"/>
    </source>
</evidence>
<protein>
    <submittedName>
        <fullName evidence="2">Uncharacterized protein</fullName>
    </submittedName>
</protein>
<gene>
    <name evidence="2" type="ORF">IMSHALPRED_009763</name>
</gene>
<organism evidence="2 3">
    <name type="scientific">Imshaugia aleurites</name>
    <dbReference type="NCBI Taxonomy" id="172621"/>
    <lineage>
        <taxon>Eukaryota</taxon>
        <taxon>Fungi</taxon>
        <taxon>Dikarya</taxon>
        <taxon>Ascomycota</taxon>
        <taxon>Pezizomycotina</taxon>
        <taxon>Lecanoromycetes</taxon>
        <taxon>OSLEUM clade</taxon>
        <taxon>Lecanoromycetidae</taxon>
        <taxon>Lecanorales</taxon>
        <taxon>Lecanorineae</taxon>
        <taxon>Parmeliaceae</taxon>
        <taxon>Imshaugia</taxon>
    </lineage>
</organism>
<accession>A0A8H3G0X7</accession>
<reference evidence="2" key="1">
    <citation type="submission" date="2021-03" db="EMBL/GenBank/DDBJ databases">
        <authorList>
            <person name="Tagirdzhanova G."/>
        </authorList>
    </citation>
    <scope>NUCLEOTIDE SEQUENCE</scope>
</reference>
<evidence type="ECO:0000256" key="1">
    <source>
        <dbReference type="SAM" id="MobiDB-lite"/>
    </source>
</evidence>
<keyword evidence="3" id="KW-1185">Reference proteome</keyword>
<feature type="compositionally biased region" description="Basic and acidic residues" evidence="1">
    <location>
        <begin position="80"/>
        <end position="104"/>
    </location>
</feature>
<sequence>MDRDWRRGAKRESMDGDWRRRAPQESGRDRDFASFHRDVAPYEGTSRDFDVAHHQRYGQEERMGPDGRHRKGPKPTFPDDSDRHELWKSYDQSTNDRDKSREAYQTDLTNAYGEYRDMSADEQAYYRRSGGLRPDQHERLDPRATQYRDSSYSNATGRETFLKSHPHGYHSMEEQIRHHGYASKAYGEYEYASTQQKHHEKHRSYSNVDKRKDPYGRPVSRR</sequence>
<dbReference type="OrthoDB" id="5341398at2759"/>
<dbReference type="Proteomes" id="UP000664534">
    <property type="component" value="Unassembled WGS sequence"/>
</dbReference>
<comment type="caution">
    <text evidence="2">The sequence shown here is derived from an EMBL/GenBank/DDBJ whole genome shotgun (WGS) entry which is preliminary data.</text>
</comment>
<evidence type="ECO:0000313" key="2">
    <source>
        <dbReference type="EMBL" id="CAF9934564.1"/>
    </source>
</evidence>
<proteinExistence type="predicted"/>
<name>A0A8H3G0X7_9LECA</name>
<dbReference type="AlphaFoldDB" id="A0A8H3G0X7"/>
<feature type="region of interest" description="Disordered" evidence="1">
    <location>
        <begin position="1"/>
        <end position="222"/>
    </location>
</feature>
<feature type="compositionally biased region" description="Basic and acidic residues" evidence="1">
    <location>
        <begin position="1"/>
        <end position="67"/>
    </location>
</feature>
<feature type="compositionally biased region" description="Polar residues" evidence="1">
    <location>
        <begin position="147"/>
        <end position="157"/>
    </location>
</feature>
<dbReference type="EMBL" id="CAJPDT010000077">
    <property type="protein sequence ID" value="CAF9934564.1"/>
    <property type="molecule type" value="Genomic_DNA"/>
</dbReference>